<keyword evidence="3" id="KW-1185">Reference proteome</keyword>
<dbReference type="InterPro" id="IPR025164">
    <property type="entry name" value="Toastrack_DUF4097"/>
</dbReference>
<dbReference type="RefSeq" id="WP_260190248.1">
    <property type="nucleotide sequence ID" value="NZ_JAFFZE010000006.1"/>
</dbReference>
<evidence type="ECO:0000313" key="3">
    <source>
        <dbReference type="Proteomes" id="UP001156441"/>
    </source>
</evidence>
<proteinExistence type="predicted"/>
<evidence type="ECO:0000259" key="1">
    <source>
        <dbReference type="Pfam" id="PF13349"/>
    </source>
</evidence>
<sequence>MPSYDTPQPIDVIVEPVIGNVRILAGERDDTVVDVRPTRDSNASDVRAAEQTKVEFSGGVLSVKAPRSRPFDFGNKTRSIEVTIELPAGSRVRGSTGVGDVHTTGRLGECRYKTGVGQLRLDHAGESHLHTGVGDIVVEGIDGNADISTGSGQVRIGELGGGVVKNSNGSTEIGLASGSVRARSANGDIVVERAVDSVEARTANGSVRVLDVVRGELVLETALGEIEIGIHEGTSAWLDVKTQFGRVHNDMDASDSPGTATDRVTARARTSFGDINVHRS</sequence>
<dbReference type="CDD" id="cd00298">
    <property type="entry name" value="ACD_sHsps_p23-like"/>
    <property type="match status" value="1"/>
</dbReference>
<accession>A0ABT2J4W3</accession>
<dbReference type="EMBL" id="JAFFZE010000006">
    <property type="protein sequence ID" value="MCT2582914.1"/>
    <property type="molecule type" value="Genomic_DNA"/>
</dbReference>
<name>A0ABT2J4W3_9PSEU</name>
<dbReference type="Pfam" id="PF13349">
    <property type="entry name" value="DUF4097"/>
    <property type="match status" value="1"/>
</dbReference>
<protein>
    <submittedName>
        <fullName evidence="2">DUF4097 family beta strand repeat protein</fullName>
    </submittedName>
</protein>
<organism evidence="2 3">
    <name type="scientific">Actinophytocola gossypii</name>
    <dbReference type="NCBI Taxonomy" id="2812003"/>
    <lineage>
        <taxon>Bacteria</taxon>
        <taxon>Bacillati</taxon>
        <taxon>Actinomycetota</taxon>
        <taxon>Actinomycetes</taxon>
        <taxon>Pseudonocardiales</taxon>
        <taxon>Pseudonocardiaceae</taxon>
    </lineage>
</organism>
<evidence type="ECO:0000313" key="2">
    <source>
        <dbReference type="EMBL" id="MCT2582914.1"/>
    </source>
</evidence>
<comment type="caution">
    <text evidence="2">The sequence shown here is derived from an EMBL/GenBank/DDBJ whole genome shotgun (WGS) entry which is preliminary data.</text>
</comment>
<gene>
    <name evidence="2" type="ORF">JT362_07250</name>
</gene>
<reference evidence="2 3" key="1">
    <citation type="submission" date="2021-02" db="EMBL/GenBank/DDBJ databases">
        <title>Actinophytocola xerophila sp. nov., isolated from soil of cotton cropping field.</title>
        <authorList>
            <person name="Huang R."/>
            <person name="Chen X."/>
            <person name="Ge X."/>
            <person name="Liu W."/>
        </authorList>
    </citation>
    <scope>NUCLEOTIDE SEQUENCE [LARGE SCALE GENOMIC DNA]</scope>
    <source>
        <strain evidence="2 3">S1-96</strain>
    </source>
</reference>
<dbReference type="Proteomes" id="UP001156441">
    <property type="component" value="Unassembled WGS sequence"/>
</dbReference>
<feature type="domain" description="DUF4097" evidence="1">
    <location>
        <begin position="43"/>
        <end position="277"/>
    </location>
</feature>